<gene>
    <name evidence="1" type="ORF">A2U01_0005005</name>
</gene>
<dbReference type="PANTHER" id="PTHR11439:SF517">
    <property type="entry name" value="CYSTEINE-RICH RLK (RECEPTOR-LIKE PROTEIN KINASE) 8"/>
    <property type="match status" value="1"/>
</dbReference>
<dbReference type="PANTHER" id="PTHR11439">
    <property type="entry name" value="GAG-POL-RELATED RETROTRANSPOSON"/>
    <property type="match status" value="1"/>
</dbReference>
<reference evidence="1 2" key="1">
    <citation type="journal article" date="2018" name="Front. Plant Sci.">
        <title>Red Clover (Trifolium pratense) and Zigzag Clover (T. medium) - A Picture of Genomic Similarities and Differences.</title>
        <authorList>
            <person name="Dluhosova J."/>
            <person name="Istvanek J."/>
            <person name="Nedelnik J."/>
            <person name="Repkova J."/>
        </authorList>
    </citation>
    <scope>NUCLEOTIDE SEQUENCE [LARGE SCALE GENOMIC DNA]</scope>
    <source>
        <strain evidence="2">cv. 10/8</strain>
        <tissue evidence="1">Leaf</tissue>
    </source>
</reference>
<dbReference type="CDD" id="cd09272">
    <property type="entry name" value="RNase_HI_RT_Ty1"/>
    <property type="match status" value="1"/>
</dbReference>
<accession>A0A392MD26</accession>
<dbReference type="EMBL" id="LXQA010006380">
    <property type="protein sequence ID" value="MCH84174.1"/>
    <property type="molecule type" value="Genomic_DNA"/>
</dbReference>
<evidence type="ECO:0000313" key="2">
    <source>
        <dbReference type="Proteomes" id="UP000265520"/>
    </source>
</evidence>
<proteinExistence type="predicted"/>
<dbReference type="AlphaFoldDB" id="A0A392MD26"/>
<keyword evidence="2" id="KW-1185">Reference proteome</keyword>
<name>A0A392MD26_9FABA</name>
<protein>
    <submittedName>
        <fullName evidence="1">Copia-type polyprotein</fullName>
    </submittedName>
</protein>
<dbReference type="Proteomes" id="UP000265520">
    <property type="component" value="Unassembled WGS sequence"/>
</dbReference>
<organism evidence="1 2">
    <name type="scientific">Trifolium medium</name>
    <dbReference type="NCBI Taxonomy" id="97028"/>
    <lineage>
        <taxon>Eukaryota</taxon>
        <taxon>Viridiplantae</taxon>
        <taxon>Streptophyta</taxon>
        <taxon>Embryophyta</taxon>
        <taxon>Tracheophyta</taxon>
        <taxon>Spermatophyta</taxon>
        <taxon>Magnoliopsida</taxon>
        <taxon>eudicotyledons</taxon>
        <taxon>Gunneridae</taxon>
        <taxon>Pentapetalae</taxon>
        <taxon>rosids</taxon>
        <taxon>fabids</taxon>
        <taxon>Fabales</taxon>
        <taxon>Fabaceae</taxon>
        <taxon>Papilionoideae</taxon>
        <taxon>50 kb inversion clade</taxon>
        <taxon>NPAAA clade</taxon>
        <taxon>Hologalegina</taxon>
        <taxon>IRL clade</taxon>
        <taxon>Trifolieae</taxon>
        <taxon>Trifolium</taxon>
    </lineage>
</organism>
<sequence length="210" mass="23412">QKYAAEILSRFDMQKCNKVCSLIVPDCKLVKTENGKASDARQYKQMVGCLMYLLATKSDIAYSMCLVARVDLIAICNLKGGYIGSDYAGDLDDRKNTFGFVFMLGTCAISLSSKKQPIATLSTTEAEFVAQHHVLVNVIQAGSTRIHCDNSSSIKLSKNPIMHGRCKHIDVRFHFLRDLMKYGIVELIQCKVSGSTCRFDDKAFEARSFL</sequence>
<feature type="non-terminal residue" evidence="1">
    <location>
        <position position="1"/>
    </location>
</feature>
<evidence type="ECO:0000313" key="1">
    <source>
        <dbReference type="EMBL" id="MCH84174.1"/>
    </source>
</evidence>
<comment type="caution">
    <text evidence="1">The sequence shown here is derived from an EMBL/GenBank/DDBJ whole genome shotgun (WGS) entry which is preliminary data.</text>
</comment>